<sequence length="287" mass="30874">MRSIPLFLFAIALVSCAPEPTAPEPVNQPATLPVRAQHYPGNSQPITPDGTTPADTSRHPLRVRTGEVAGASITYLTFDTRTHTLEVFDQGGVGTKHQTAGEVTRSQGALAGINGGFFTPEGNPLGVLYHQGEKVGSLNTASSLGSGVLYVDKKLAQPVLARRESFQKWLKDPAFDPKEVLQTGPFLVESGKAVSGLSNDEARVRSLLLWDGKYHFAIAQCEAITLRNLAGGLVNQPLGDFRVAVALNLDGGRSSDLSISSKVAGGPRDLRRWWNKPVRNYVLLKPQ</sequence>
<evidence type="ECO:0000313" key="5">
    <source>
        <dbReference type="Proteomes" id="UP000644507"/>
    </source>
</evidence>
<evidence type="ECO:0000256" key="2">
    <source>
        <dbReference type="SAM" id="SignalP"/>
    </source>
</evidence>
<reference evidence="4" key="1">
    <citation type="journal article" date="2014" name="Int. J. Syst. Evol. Microbiol.">
        <title>Complete genome sequence of Corynebacterium casei LMG S-19264T (=DSM 44701T), isolated from a smear-ripened cheese.</title>
        <authorList>
            <consortium name="US DOE Joint Genome Institute (JGI-PGF)"/>
            <person name="Walter F."/>
            <person name="Albersmeier A."/>
            <person name="Kalinowski J."/>
            <person name="Ruckert C."/>
        </authorList>
    </citation>
    <scope>NUCLEOTIDE SEQUENCE</scope>
    <source>
        <strain evidence="4">KCTC 12988</strain>
    </source>
</reference>
<evidence type="ECO:0000256" key="1">
    <source>
        <dbReference type="SAM" id="MobiDB-lite"/>
    </source>
</evidence>
<protein>
    <recommendedName>
        <fullName evidence="3">Phosphodiester glycosidase domain-containing protein</fullName>
    </recommendedName>
</protein>
<dbReference type="EMBL" id="BMXI01000001">
    <property type="protein sequence ID" value="GHC42284.1"/>
    <property type="molecule type" value="Genomic_DNA"/>
</dbReference>
<accession>A0A918TBZ5</accession>
<evidence type="ECO:0000313" key="4">
    <source>
        <dbReference type="EMBL" id="GHC42284.1"/>
    </source>
</evidence>
<evidence type="ECO:0000259" key="3">
    <source>
        <dbReference type="Pfam" id="PF09992"/>
    </source>
</evidence>
<dbReference type="AlphaFoldDB" id="A0A918TBZ5"/>
<dbReference type="InterPro" id="IPR018711">
    <property type="entry name" value="NAGPA"/>
</dbReference>
<feature type="region of interest" description="Disordered" evidence="1">
    <location>
        <begin position="34"/>
        <end position="58"/>
    </location>
</feature>
<gene>
    <name evidence="4" type="ORF">GCM10007100_04070</name>
</gene>
<keyword evidence="2" id="KW-0732">Signal</keyword>
<feature type="domain" description="Phosphodiester glycosidase" evidence="3">
    <location>
        <begin position="108"/>
        <end position="283"/>
    </location>
</feature>
<feature type="compositionally biased region" description="Polar residues" evidence="1">
    <location>
        <begin position="40"/>
        <end position="55"/>
    </location>
</feature>
<organism evidence="4 5">
    <name type="scientific">Roseibacillus persicicus</name>
    <dbReference type="NCBI Taxonomy" id="454148"/>
    <lineage>
        <taxon>Bacteria</taxon>
        <taxon>Pseudomonadati</taxon>
        <taxon>Verrucomicrobiota</taxon>
        <taxon>Verrucomicrobiia</taxon>
        <taxon>Verrucomicrobiales</taxon>
        <taxon>Verrucomicrobiaceae</taxon>
        <taxon>Roseibacillus</taxon>
    </lineage>
</organism>
<dbReference type="Pfam" id="PF09992">
    <property type="entry name" value="NAGPA"/>
    <property type="match status" value="1"/>
</dbReference>
<name>A0A918TBZ5_9BACT</name>
<dbReference type="Proteomes" id="UP000644507">
    <property type="component" value="Unassembled WGS sequence"/>
</dbReference>
<feature type="signal peptide" evidence="2">
    <location>
        <begin position="1"/>
        <end position="17"/>
    </location>
</feature>
<reference evidence="4" key="2">
    <citation type="submission" date="2020-09" db="EMBL/GenBank/DDBJ databases">
        <authorList>
            <person name="Sun Q."/>
            <person name="Kim S."/>
        </authorList>
    </citation>
    <scope>NUCLEOTIDE SEQUENCE</scope>
    <source>
        <strain evidence="4">KCTC 12988</strain>
    </source>
</reference>
<proteinExistence type="predicted"/>
<comment type="caution">
    <text evidence="4">The sequence shown here is derived from an EMBL/GenBank/DDBJ whole genome shotgun (WGS) entry which is preliminary data.</text>
</comment>
<dbReference type="RefSeq" id="WP_229809352.1">
    <property type="nucleotide sequence ID" value="NZ_BMXI01000001.1"/>
</dbReference>
<dbReference type="PROSITE" id="PS51257">
    <property type="entry name" value="PROKAR_LIPOPROTEIN"/>
    <property type="match status" value="1"/>
</dbReference>
<feature type="chain" id="PRO_5037127429" description="Phosphodiester glycosidase domain-containing protein" evidence="2">
    <location>
        <begin position="18"/>
        <end position="287"/>
    </location>
</feature>
<keyword evidence="5" id="KW-1185">Reference proteome</keyword>